<feature type="compositionally biased region" description="Low complexity" evidence="1">
    <location>
        <begin position="32"/>
        <end position="43"/>
    </location>
</feature>
<evidence type="ECO:0000256" key="1">
    <source>
        <dbReference type="SAM" id="MobiDB-lite"/>
    </source>
</evidence>
<feature type="compositionally biased region" description="Polar residues" evidence="1">
    <location>
        <begin position="135"/>
        <end position="159"/>
    </location>
</feature>
<comment type="caution">
    <text evidence="2">The sequence shown here is derived from an EMBL/GenBank/DDBJ whole genome shotgun (WGS) entry which is preliminary data.</text>
</comment>
<feature type="compositionally biased region" description="Basic and acidic residues" evidence="1">
    <location>
        <begin position="99"/>
        <end position="112"/>
    </location>
</feature>
<dbReference type="EMBL" id="CAICTM010000454">
    <property type="protein sequence ID" value="CAB9510846.1"/>
    <property type="molecule type" value="Genomic_DNA"/>
</dbReference>
<accession>A0A9N8DXY9</accession>
<feature type="compositionally biased region" description="Basic and acidic residues" evidence="1">
    <location>
        <begin position="257"/>
        <end position="267"/>
    </location>
</feature>
<feature type="compositionally biased region" description="Basic residues" evidence="1">
    <location>
        <begin position="161"/>
        <end position="172"/>
    </location>
</feature>
<name>A0A9N8DXY9_9STRA</name>
<reference evidence="2" key="1">
    <citation type="submission" date="2020-06" db="EMBL/GenBank/DDBJ databases">
        <authorList>
            <consortium name="Plant Systems Biology data submission"/>
        </authorList>
    </citation>
    <scope>NUCLEOTIDE SEQUENCE</scope>
    <source>
        <strain evidence="2">D6</strain>
    </source>
</reference>
<proteinExistence type="predicted"/>
<sequence>MDPNKDNPPKPTPETPESVPVQKKPSLDNTKSNQDNSDNSSSQVKSPVDHPVVALMNRTPRNCRSQYRKDTKLAGASVSDKHSNIDNAASEPISSLKESTIDKSTDEQKNDAADITTTKQFDVTGFRNVSPLKEPNTTSTQPTNGSTENNVSASPQLSAKKTTKKHKKRNKKNSKDCSSESSSSSSQDSSSEDSAPKKRKKKRSKNKRGKKAASKKISTTASSNNTNSDSNSTSDSTSGSASSIVVQKKKSPSKRATKSDSESNGKESKKKLKKIPLAAPSPSKQNTYARPSKGTDSKQSSRDNATPTAFFLHANSLSTSSNPRASSGNAAPVASIIGHQANPAVAIPPAAARPAIPAAGGVLLPPAPQIAPGPAGLPQFLRQKTKADAGGASRTGAFTAGYARGVQFICAKTKSNDMICKIMKGDTGAYVYPLLQYLRDNTGFAKRVLHIDHVLNLRDPQEPHEHLEVMSRGGYGRRTTCLLFVLDSDAQASANTAANRRAWVDALVRFWNHPNTQRLFRYAERAHWGADLTPHDESMAQPLSYWLTIRDTMDVIVDSYPQFTSIGDVLRAPAVLPFYYSNALIPEVQTHFAPYNNPVPDADPDGAPTFNGQEHEGGDYAGFQGAPF</sequence>
<feature type="compositionally biased region" description="Low complexity" evidence="1">
    <location>
        <begin position="215"/>
        <end position="244"/>
    </location>
</feature>
<evidence type="ECO:0000313" key="3">
    <source>
        <dbReference type="Proteomes" id="UP001153069"/>
    </source>
</evidence>
<feature type="region of interest" description="Disordered" evidence="1">
    <location>
        <begin position="601"/>
        <end position="628"/>
    </location>
</feature>
<feature type="region of interest" description="Disordered" evidence="1">
    <location>
        <begin position="1"/>
        <end position="304"/>
    </location>
</feature>
<feature type="compositionally biased region" description="Basic residues" evidence="1">
    <location>
        <begin position="247"/>
        <end position="256"/>
    </location>
</feature>
<feature type="compositionally biased region" description="Basic residues" evidence="1">
    <location>
        <begin position="197"/>
        <end position="214"/>
    </location>
</feature>
<feature type="compositionally biased region" description="Low complexity" evidence="1">
    <location>
        <begin position="179"/>
        <end position="193"/>
    </location>
</feature>
<dbReference type="AlphaFoldDB" id="A0A9N8DXY9"/>
<evidence type="ECO:0000313" key="2">
    <source>
        <dbReference type="EMBL" id="CAB9510846.1"/>
    </source>
</evidence>
<keyword evidence="3" id="KW-1185">Reference proteome</keyword>
<dbReference type="Proteomes" id="UP001153069">
    <property type="component" value="Unassembled WGS sequence"/>
</dbReference>
<gene>
    <name evidence="2" type="ORF">SEMRO_455_G146590.1</name>
</gene>
<protein>
    <submittedName>
        <fullName evidence="2">Uncharacterized protein</fullName>
    </submittedName>
</protein>
<organism evidence="2 3">
    <name type="scientific">Seminavis robusta</name>
    <dbReference type="NCBI Taxonomy" id="568900"/>
    <lineage>
        <taxon>Eukaryota</taxon>
        <taxon>Sar</taxon>
        <taxon>Stramenopiles</taxon>
        <taxon>Ochrophyta</taxon>
        <taxon>Bacillariophyta</taxon>
        <taxon>Bacillariophyceae</taxon>
        <taxon>Bacillariophycidae</taxon>
        <taxon>Naviculales</taxon>
        <taxon>Naviculaceae</taxon>
        <taxon>Seminavis</taxon>
    </lineage>
</organism>